<comment type="caution">
    <text evidence="2">The sequence shown here is derived from an EMBL/GenBank/DDBJ whole genome shotgun (WGS) entry which is preliminary data.</text>
</comment>
<evidence type="ECO:0000313" key="2">
    <source>
        <dbReference type="EMBL" id="KAJ7219974.1"/>
    </source>
</evidence>
<dbReference type="Gene3D" id="3.40.30.10">
    <property type="entry name" value="Glutaredoxin"/>
    <property type="match status" value="1"/>
</dbReference>
<accession>A0AAD6VRD0</accession>
<proteinExistence type="predicted"/>
<feature type="region of interest" description="Disordered" evidence="1">
    <location>
        <begin position="165"/>
        <end position="254"/>
    </location>
</feature>
<name>A0AAD6VRD0_9AGAR</name>
<reference evidence="2" key="1">
    <citation type="submission" date="2023-03" db="EMBL/GenBank/DDBJ databases">
        <title>Massive genome expansion in bonnet fungi (Mycena s.s.) driven by repeated elements and novel gene families across ecological guilds.</title>
        <authorList>
            <consortium name="Lawrence Berkeley National Laboratory"/>
            <person name="Harder C.B."/>
            <person name="Miyauchi S."/>
            <person name="Viragh M."/>
            <person name="Kuo A."/>
            <person name="Thoen E."/>
            <person name="Andreopoulos B."/>
            <person name="Lu D."/>
            <person name="Skrede I."/>
            <person name="Drula E."/>
            <person name="Henrissat B."/>
            <person name="Morin E."/>
            <person name="Kohler A."/>
            <person name="Barry K."/>
            <person name="LaButti K."/>
            <person name="Morin E."/>
            <person name="Salamov A."/>
            <person name="Lipzen A."/>
            <person name="Mereny Z."/>
            <person name="Hegedus B."/>
            <person name="Baldrian P."/>
            <person name="Stursova M."/>
            <person name="Weitz H."/>
            <person name="Taylor A."/>
            <person name="Grigoriev I.V."/>
            <person name="Nagy L.G."/>
            <person name="Martin F."/>
            <person name="Kauserud H."/>
        </authorList>
    </citation>
    <scope>NUCLEOTIDE SEQUENCE</scope>
    <source>
        <strain evidence="2">9144</strain>
    </source>
</reference>
<feature type="compositionally biased region" description="Basic and acidic residues" evidence="1">
    <location>
        <begin position="169"/>
        <end position="184"/>
    </location>
</feature>
<feature type="compositionally biased region" description="Basic and acidic residues" evidence="1">
    <location>
        <begin position="220"/>
        <end position="238"/>
    </location>
</feature>
<organism evidence="2 3">
    <name type="scientific">Mycena pura</name>
    <dbReference type="NCBI Taxonomy" id="153505"/>
    <lineage>
        <taxon>Eukaryota</taxon>
        <taxon>Fungi</taxon>
        <taxon>Dikarya</taxon>
        <taxon>Basidiomycota</taxon>
        <taxon>Agaricomycotina</taxon>
        <taxon>Agaricomycetes</taxon>
        <taxon>Agaricomycetidae</taxon>
        <taxon>Agaricales</taxon>
        <taxon>Marasmiineae</taxon>
        <taxon>Mycenaceae</taxon>
        <taxon>Mycena</taxon>
    </lineage>
</organism>
<dbReference type="AlphaFoldDB" id="A0AAD6VRD0"/>
<dbReference type="EMBL" id="JARJCW010000010">
    <property type="protein sequence ID" value="KAJ7219974.1"/>
    <property type="molecule type" value="Genomic_DNA"/>
</dbReference>
<sequence length="254" mass="29010">MARGINLPTGPSALSRLVAHLKAPPKLSLPHIRSLRLTLAARNDHFGARYFLKEQLPRIRYANPDLEIHVRKMAKRPKDEWRPELQLSFHDGKTQSMNLHAKWSSTIVRELMDTAGSLAWARWKTEAERSGVPIIHGAEHEPPSTDERPMPRFWYDEWRAKHPQKARRLREASYTRRNAKEARGVKGGSKSSKETTVAAGSQTLEQEHEKRRATKKEARRARLDAPRLAEVEAERRVQLELLSKPRTGAAAVLP</sequence>
<dbReference type="SUPFAM" id="SSF52833">
    <property type="entry name" value="Thioredoxin-like"/>
    <property type="match status" value="1"/>
</dbReference>
<feature type="compositionally biased region" description="Polar residues" evidence="1">
    <location>
        <begin position="194"/>
        <end position="204"/>
    </location>
</feature>
<protein>
    <recommendedName>
        <fullName evidence="4">Ribosomal protein/NADH dehydrogenase domain-containing protein</fullName>
    </recommendedName>
</protein>
<gene>
    <name evidence="2" type="ORF">GGX14DRAFT_584885</name>
</gene>
<evidence type="ECO:0000313" key="3">
    <source>
        <dbReference type="Proteomes" id="UP001219525"/>
    </source>
</evidence>
<dbReference type="Proteomes" id="UP001219525">
    <property type="component" value="Unassembled WGS sequence"/>
</dbReference>
<evidence type="ECO:0008006" key="4">
    <source>
        <dbReference type="Google" id="ProtNLM"/>
    </source>
</evidence>
<dbReference type="InterPro" id="IPR036249">
    <property type="entry name" value="Thioredoxin-like_sf"/>
</dbReference>
<keyword evidence="3" id="KW-1185">Reference proteome</keyword>
<evidence type="ECO:0000256" key="1">
    <source>
        <dbReference type="SAM" id="MobiDB-lite"/>
    </source>
</evidence>